<reference evidence="6" key="4">
    <citation type="journal article" date="2016" name="J. Infect. Dis.">
        <title>Comparative Genomics of Community-Associated Methicillin-Resistant Staphylococcus aureus Shows the Emergence of Clone ST8-USA300 in Geneva, Switzerland.</title>
        <authorList>
            <person name="Von Dach E."/>
            <person name="Diene S.M."/>
            <person name="Fankhauser C."/>
            <person name="Schrenzel J."/>
            <person name="Harbarth S."/>
            <person name="Francois P."/>
        </authorList>
    </citation>
    <scope>NUCLEOTIDE SEQUENCE</scope>
    <source>
        <strain evidence="6">MRSA_S26</strain>
    </source>
</reference>
<proteinExistence type="predicted"/>
<dbReference type="EMBL" id="RQTF01000024">
    <property type="protein sequence ID" value="RZI08469.1"/>
    <property type="molecule type" value="Genomic_DNA"/>
</dbReference>
<reference evidence="6" key="3">
    <citation type="submission" date="2015-06" db="EMBL/GenBank/DDBJ databases">
        <authorList>
            <person name="Diene S.M."/>
            <person name="Von Dach E."/>
            <person name="Fankhauser C."/>
            <person name="Schrenzel J."/>
            <person name="Harbarth S."/>
            <person name="Francois P."/>
        </authorList>
    </citation>
    <scope>NUCLEOTIDE SEQUENCE</scope>
    <source>
        <strain evidence="6">MRSA_S26</strain>
    </source>
</reference>
<dbReference type="SMR" id="A0A0D1HR81"/>
<dbReference type="EMBL" id="LFVP01000003">
    <property type="protein sequence ID" value="KSA80496.1"/>
    <property type="molecule type" value="Genomic_DNA"/>
</dbReference>
<evidence type="ECO:0000313" key="2">
    <source>
        <dbReference type="EMBL" id="ATC70164.1"/>
    </source>
</evidence>
<feature type="transmembrane region" description="Helical" evidence="1">
    <location>
        <begin position="21"/>
        <end position="42"/>
    </location>
</feature>
<organism evidence="4">
    <name type="scientific">Staphylococcus aureus</name>
    <dbReference type="NCBI Taxonomy" id="1280"/>
    <lineage>
        <taxon>Bacteria</taxon>
        <taxon>Bacillati</taxon>
        <taxon>Bacillota</taxon>
        <taxon>Bacilli</taxon>
        <taxon>Bacillales</taxon>
        <taxon>Staphylococcaceae</taxon>
        <taxon>Staphylococcus</taxon>
    </lineage>
</organism>
<dbReference type="EMBL" id="QNXF01000003">
    <property type="protein sequence ID" value="TXL39920.1"/>
    <property type="molecule type" value="Genomic_DNA"/>
</dbReference>
<evidence type="ECO:0000313" key="3">
    <source>
        <dbReference type="EMBL" id="KIT95248.1"/>
    </source>
</evidence>
<evidence type="ECO:0000313" key="10">
    <source>
        <dbReference type="Proteomes" id="UP000217245"/>
    </source>
</evidence>
<evidence type="ECO:0000313" key="7">
    <source>
        <dbReference type="EMBL" id="RZI08469.1"/>
    </source>
</evidence>
<gene>
    <name evidence="6" type="ORF">ACR79_06815</name>
    <name evidence="2" type="ORF">CNH36_00405</name>
    <name evidence="8" type="ORF">DQU50_10460</name>
    <name evidence="7" type="ORF">EIH03_01910</name>
    <name evidence="5" type="ORF">EP54_06690</name>
    <name evidence="4" type="ORF">EQ90_09130</name>
    <name evidence="3" type="ORF">QU38_15165</name>
</gene>
<accession>A0A1E8X0D3</accession>
<reference evidence="8 12" key="6">
    <citation type="submission" date="2018-06" db="EMBL/GenBank/DDBJ databases">
        <title>Whole genome sequencing to identify and define MRSA outbreaks.</title>
        <authorList>
            <person name="Sullivan M.J."/>
            <person name="Altman D.R."/>
            <person name="Chacko K."/>
            <person name="Ciferri B."/>
            <person name="Webster E."/>
            <person name="Deikus G."/>
            <person name="Lewis M."/>
            <person name="Khan Z."/>
            <person name="Beckford C."/>
            <person name="Rendo A."/>
            <person name="Samaroo F."/>
            <person name="Sebra R."/>
            <person name="Karam-Howlin R."/>
            <person name="Southwick K."/>
            <person name="Adams E."/>
            <person name="Ying L."/>
            <person name="Kornblum J."/>
            <person name="Factor S."/>
            <person name="Danesh Yazdi M."/>
            <person name="Dingle T."/>
            <person name="Hamula C."/>
            <person name="Bashir A."/>
            <person name="Schadt E."/>
            <person name="Kasarskis A."/>
            <person name="Patel G."/>
            <person name="Wallach F."/>
            <person name="Gibbs K."/>
            <person name="Van Bakel H."/>
        </authorList>
    </citation>
    <scope>NUCLEOTIDE SEQUENCE [LARGE SCALE GENOMIC DNA]</scope>
    <source>
        <strain evidence="8">Pt013</strain>
        <strain evidence="12">pt013</strain>
    </source>
</reference>
<evidence type="ECO:0000313" key="12">
    <source>
        <dbReference type="Proteomes" id="UP000451682"/>
    </source>
</evidence>
<dbReference type="KEGG" id="sams:NI36_00545"/>
<evidence type="ECO:0000313" key="8">
    <source>
        <dbReference type="EMBL" id="TXL39920.1"/>
    </source>
</evidence>
<protein>
    <submittedName>
        <fullName evidence="4">Uncharacterized protein</fullName>
    </submittedName>
</protein>
<keyword evidence="1" id="KW-0812">Transmembrane</keyword>
<evidence type="ECO:0000256" key="1">
    <source>
        <dbReference type="SAM" id="Phobius"/>
    </source>
</evidence>
<dbReference type="Proteomes" id="UP000032274">
    <property type="component" value="Unassembled WGS sequence"/>
</dbReference>
<evidence type="ECO:0000313" key="4">
    <source>
        <dbReference type="EMBL" id="KMR36245.1"/>
    </source>
</evidence>
<dbReference type="Proteomes" id="UP000451682">
    <property type="component" value="Unassembled WGS sequence"/>
</dbReference>
<reference evidence="3 9" key="2">
    <citation type="submission" date="2015-01" db="EMBL/GenBank/DDBJ databases">
        <title>Characterization of Swiss Staphylococcus aureus strains involved in food poisoning.</title>
        <authorList>
            <person name="Crovadore J."/>
            <person name="Chablais R."/>
            <person name="Tonacini J."/>
            <person name="Schnyder B."/>
            <person name="Lefort F."/>
        </authorList>
    </citation>
    <scope>NUCLEOTIDE SEQUENCE [LARGE SCALE GENOMIC DNA]</scope>
    <source>
        <strain evidence="3 9">SA-120</strain>
    </source>
</reference>
<evidence type="ECO:0000313" key="11">
    <source>
        <dbReference type="Proteomes" id="UP000294017"/>
    </source>
</evidence>
<dbReference type="EMBL" id="JXIG01000630">
    <property type="protein sequence ID" value="KIT95248.1"/>
    <property type="molecule type" value="Genomic_DNA"/>
</dbReference>
<reference evidence="2 10" key="5">
    <citation type="submission" date="2017-09" db="EMBL/GenBank/DDBJ databases">
        <title>A single nucleotide polymorphism in the Staphylococcus aureus virulence regulator SaeR abolishes pathogenesis.</title>
        <authorList>
            <person name="Copin R.J."/>
            <person name="Sause W."/>
            <person name="Shopsin B."/>
            <person name="Torres V.J."/>
        </authorList>
    </citation>
    <scope>NUCLEOTIDE SEQUENCE [LARGE SCALE GENOMIC DNA]</scope>
    <source>
        <strain evidence="10">Newman</strain>
        <strain evidence="2">Newman_D2C</strain>
    </source>
</reference>
<keyword evidence="1" id="KW-0472">Membrane</keyword>
<sequence>MQNTKMENFNIYKISKVLHTILFYYIFAINTLNHHISLNITVKLLLHQVYFFSIASHIGKLIC</sequence>
<reference evidence="4" key="1">
    <citation type="journal article" date="2015" name="J. Infect. Dis.">
        <title>Parallel Epidemics of Community-Associated Methicillin-Resistant Staphylococcus aureus USA300 Infection in North and South America.</title>
        <authorList>
            <person name="Planet P.J."/>
            <person name="Diaz L."/>
            <person name="Kolokotronis S.O."/>
            <person name="Narechania A."/>
            <person name="Reyes J."/>
            <person name="Xing G."/>
            <person name="Rincon S."/>
            <person name="Smith H."/>
            <person name="Panesso D."/>
            <person name="Ryan C."/>
            <person name="Smith D.P."/>
            <person name="Guzman M."/>
            <person name="Zurita J."/>
            <person name="Sebra R."/>
            <person name="Deikus G."/>
            <person name="Nolan R.L."/>
            <person name="Tenover F.C."/>
            <person name="Weinstock G.M."/>
            <person name="Robinson D.A."/>
            <person name="Arias C.A."/>
        </authorList>
    </citation>
    <scope>NUCLEOTIDE SEQUENCE</scope>
    <source>
        <strain evidence="4">CA15</strain>
        <strain evidence="5">M121</strain>
    </source>
</reference>
<evidence type="ECO:0000313" key="5">
    <source>
        <dbReference type="EMBL" id="KMR57335.1"/>
    </source>
</evidence>
<dbReference type="Proteomes" id="UP000052129">
    <property type="component" value="Unassembled WGS sequence"/>
</dbReference>
<dbReference type="EMBL" id="LALJ01000018">
    <property type="protein sequence ID" value="KMR36245.1"/>
    <property type="molecule type" value="Genomic_DNA"/>
</dbReference>
<name>A0A0D1HR81_STAAU</name>
<keyword evidence="1" id="KW-1133">Transmembrane helix</keyword>
<dbReference type="EMBL" id="LALQ01000022">
    <property type="protein sequence ID" value="KMR57335.1"/>
    <property type="molecule type" value="Genomic_DNA"/>
</dbReference>
<accession>A0A2C9TKR1</accession>
<evidence type="ECO:0000313" key="9">
    <source>
        <dbReference type="Proteomes" id="UP000032274"/>
    </source>
</evidence>
<evidence type="ECO:0000313" key="6">
    <source>
        <dbReference type="EMBL" id="KSA80496.1"/>
    </source>
</evidence>
<reference evidence="7 11" key="7">
    <citation type="submission" date="2018-11" db="EMBL/GenBank/DDBJ databases">
        <title>Genomic profiling of Staphylococcus species from a Poultry farm system in KwaZulu-Natal, South Africa.</title>
        <authorList>
            <person name="Amoako D.G."/>
            <person name="Somboro A.M."/>
            <person name="Abia A.L.K."/>
            <person name="Bester L.A."/>
            <person name="Essack S.Y."/>
        </authorList>
    </citation>
    <scope>NUCLEOTIDE SEQUENCE [LARGE SCALE GENOMIC DNA]</scope>
    <source>
        <strain evidence="7 11">SA12</strain>
    </source>
</reference>
<dbReference type="AlphaFoldDB" id="A0A0D1HR81"/>
<dbReference type="Proteomes" id="UP000294017">
    <property type="component" value="Unassembled WGS sequence"/>
</dbReference>
<accession>A0A0D1HR81</accession>
<dbReference type="EMBL" id="CP023391">
    <property type="protein sequence ID" value="ATC70164.1"/>
    <property type="molecule type" value="Genomic_DNA"/>
</dbReference>
<dbReference type="Proteomes" id="UP000217245">
    <property type="component" value="Chromosome"/>
</dbReference>